<dbReference type="InterPro" id="IPR045851">
    <property type="entry name" value="AMP-bd_C_sf"/>
</dbReference>
<evidence type="ECO:0000313" key="7">
    <source>
        <dbReference type="EMBL" id="KAL3809778.1"/>
    </source>
</evidence>
<gene>
    <name evidence="7" type="ORF">ACHAXA_001622</name>
</gene>
<reference evidence="7 8" key="1">
    <citation type="submission" date="2024-10" db="EMBL/GenBank/DDBJ databases">
        <title>Updated reference genomes for cyclostephanoid diatoms.</title>
        <authorList>
            <person name="Roberts W.R."/>
            <person name="Alverson A.J."/>
        </authorList>
    </citation>
    <scope>NUCLEOTIDE SEQUENCE [LARGE SCALE GENOMIC DNA]</scope>
    <source>
        <strain evidence="7 8">AJA228-03</strain>
    </source>
</reference>
<evidence type="ECO:0000259" key="4">
    <source>
        <dbReference type="Pfam" id="PF00501"/>
    </source>
</evidence>
<dbReference type="Pfam" id="PF00501">
    <property type="entry name" value="AMP-binding"/>
    <property type="match status" value="1"/>
</dbReference>
<feature type="transmembrane region" description="Helical" evidence="3">
    <location>
        <begin position="1069"/>
        <end position="1089"/>
    </location>
</feature>
<dbReference type="SUPFAM" id="SSF56801">
    <property type="entry name" value="Acetyl-CoA synthetase-like"/>
    <property type="match status" value="1"/>
</dbReference>
<dbReference type="PROSITE" id="PS00455">
    <property type="entry name" value="AMP_BINDING"/>
    <property type="match status" value="1"/>
</dbReference>
<dbReference type="Proteomes" id="UP001530377">
    <property type="component" value="Unassembled WGS sequence"/>
</dbReference>
<dbReference type="Pfam" id="PF13193">
    <property type="entry name" value="AMP-binding_C"/>
    <property type="match status" value="1"/>
</dbReference>
<dbReference type="InterPro" id="IPR000873">
    <property type="entry name" value="AMP-dep_synth/lig_dom"/>
</dbReference>
<accession>A0ABD3RA05</accession>
<dbReference type="InterPro" id="IPR025110">
    <property type="entry name" value="AMP-bd_C"/>
</dbReference>
<feature type="transmembrane region" description="Helical" evidence="3">
    <location>
        <begin position="972"/>
        <end position="991"/>
    </location>
</feature>
<dbReference type="Gene3D" id="3.40.50.1820">
    <property type="entry name" value="alpha/beta hydrolase"/>
    <property type="match status" value="1"/>
</dbReference>
<evidence type="ECO:0000256" key="1">
    <source>
        <dbReference type="ARBA" id="ARBA00006432"/>
    </source>
</evidence>
<feature type="domain" description="Serine hydrolase" evidence="5">
    <location>
        <begin position="30"/>
        <end position="137"/>
    </location>
</feature>
<feature type="transmembrane region" description="Helical" evidence="3">
    <location>
        <begin position="1131"/>
        <end position="1150"/>
    </location>
</feature>
<feature type="transmembrane region" description="Helical" evidence="3">
    <location>
        <begin position="1188"/>
        <end position="1211"/>
    </location>
</feature>
<evidence type="ECO:0000256" key="3">
    <source>
        <dbReference type="SAM" id="Phobius"/>
    </source>
</evidence>
<dbReference type="GO" id="GO:0016874">
    <property type="term" value="F:ligase activity"/>
    <property type="evidence" value="ECO:0007669"/>
    <property type="project" value="UniProtKB-KW"/>
</dbReference>
<dbReference type="EMBL" id="JALLPB020000376">
    <property type="protein sequence ID" value="KAL3809778.1"/>
    <property type="molecule type" value="Genomic_DNA"/>
</dbReference>
<evidence type="ECO:0000259" key="5">
    <source>
        <dbReference type="Pfam" id="PF03959"/>
    </source>
</evidence>
<evidence type="ECO:0000259" key="6">
    <source>
        <dbReference type="Pfam" id="PF13193"/>
    </source>
</evidence>
<name>A0ABD3RA05_9STRA</name>
<dbReference type="Gene3D" id="3.40.50.12780">
    <property type="entry name" value="N-terminal domain of ligase-like"/>
    <property type="match status" value="1"/>
</dbReference>
<evidence type="ECO:0000313" key="8">
    <source>
        <dbReference type="Proteomes" id="UP001530377"/>
    </source>
</evidence>
<dbReference type="InterPro" id="IPR029058">
    <property type="entry name" value="AB_hydrolase_fold"/>
</dbReference>
<keyword evidence="3" id="KW-0472">Membrane</keyword>
<proteinExistence type="inferred from homology"/>
<dbReference type="InterPro" id="IPR020845">
    <property type="entry name" value="AMP-binding_CS"/>
</dbReference>
<feature type="domain" description="AMP-dependent synthetase/ligase" evidence="4">
    <location>
        <begin position="374"/>
        <end position="761"/>
    </location>
</feature>
<keyword evidence="3" id="KW-0812">Transmembrane</keyword>
<evidence type="ECO:0000256" key="2">
    <source>
        <dbReference type="ARBA" id="ARBA00022598"/>
    </source>
</evidence>
<protein>
    <submittedName>
        <fullName evidence="7">Uncharacterized protein</fullName>
    </submittedName>
</protein>
<feature type="transmembrane region" description="Helical" evidence="3">
    <location>
        <begin position="1223"/>
        <end position="1244"/>
    </location>
</feature>
<dbReference type="InterPro" id="IPR005645">
    <property type="entry name" value="FSH-like_dom"/>
</dbReference>
<dbReference type="Pfam" id="PF03959">
    <property type="entry name" value="FSH1"/>
    <property type="match status" value="1"/>
</dbReference>
<comment type="similarity">
    <text evidence="1">Belongs to the ATP-dependent AMP-binding enzyme family.</text>
</comment>
<dbReference type="PANTHER" id="PTHR43201:SF5">
    <property type="entry name" value="MEDIUM-CHAIN ACYL-COA LIGASE ACSF2, MITOCHONDRIAL"/>
    <property type="match status" value="1"/>
</dbReference>
<dbReference type="InterPro" id="IPR042099">
    <property type="entry name" value="ANL_N_sf"/>
</dbReference>
<organism evidence="7 8">
    <name type="scientific">Cyclostephanos tholiformis</name>
    <dbReference type="NCBI Taxonomy" id="382380"/>
    <lineage>
        <taxon>Eukaryota</taxon>
        <taxon>Sar</taxon>
        <taxon>Stramenopiles</taxon>
        <taxon>Ochrophyta</taxon>
        <taxon>Bacillariophyta</taxon>
        <taxon>Coscinodiscophyceae</taxon>
        <taxon>Thalassiosirophycidae</taxon>
        <taxon>Stephanodiscales</taxon>
        <taxon>Stephanodiscaceae</taxon>
        <taxon>Cyclostephanos</taxon>
    </lineage>
</organism>
<feature type="transmembrane region" description="Helical" evidence="3">
    <location>
        <begin position="941"/>
        <end position="960"/>
    </location>
</feature>
<dbReference type="Gene3D" id="3.30.300.30">
    <property type="match status" value="1"/>
</dbReference>
<sequence length="1491" mass="165186">MRPMYSSNEVSRSDNEWNDFLSFLKRPPRPKILALCGSRSNNAVTQLQLENLHVTAELYDIHYLHGNIIVEDDEDVDTAEAVPGPFYSWIDYSSDEALNESVVNSVRLVIGAMRAHGPFNGVYGFSHGGLIAALVSNIVFDATLKDAVRASPCSTSEHCKRKLISDELYLRLAGKVQEVAKALTFLSDTGKISTANTPVDLLEVAPFDFVITACAGISTVRTLDSITCSDLLLRGGDNRVHRASVRNFDIDEEKGFGSLINVASLHLIGINDSFKTQSERIACWFLSGKVVYQPEGHVVSREAYSDTVLIQSIYDIAHSVEDRAALPLEDYSEINPISSIALHPHVQVTRVQLKYELLPSGTHGATIINCLKAQPRDKPFLFEARNTKAISTTYGQVLDFIDGGAGDLRRIGVKPGEVVAYGAPPGGGALAALFFLSVGAQTTFAPLAPEMTEPEVLDALDQFHAKHLILFEGVGGPGVRDAFTKYAANGHGRIHYAKVIGPDMPGQFHFTEQNQFFSSLPKLSNPETGCCLLLRTSGTTSRAKGVPLDQRSLINNGAIIAASLQLKDTDVCYSVMPLFHIGGISASILCTLVSGGSVCCDGEPFDPSLMLDALAVSRPQPTWYSSVPTIHNATVSYMREQAADNPRFAKYGIDKDGLWRKGHSLRLIRSGAAALLIPDAEALSEAYGGVPIYPTYSMSEQMPISQPPAGKGNTIVDKPGSVGVPVATSLAIVSRSHLRPQPWGVEGEIAISGDTIMRHYLENAEADASSYFYLTSAGDFVNTSLNNCRYFLTGDVGVMDKDGYLYLKGRAKELIKKGGEQVSPYEVEEILLDHPWVRLAVCFSVSSKVYGEEVGCAVVLNIDAPENVKDQEIIKSLRQLMKDKKFSPVKWPTKWWIGPEEDLPKTNSKKYIRVGLADKLGFGEDVASDVPNSVMNAKIDWGVITGFRFILACYVMFMHIGSNGSWGHFNNLRGWPWHVHCFFVLGGYSVASPMNPVIKKKCFYFLARLGNMYTMYIIALILGLVNLIVVCRPSTFDPDFHWDSQPNDNARGFFCEGTPATRSSYWGSLILTIITHIFGLAAVTPVWAIHWWMGYYIWFSSMYYQCLAIFPAMYNYLFIKTRKNLPLLLKLMVGVQVLNALILISGWFSLRNGPSYNHYDGHTGEKNEQSDYNDAPGSDAVGFNAAILSFYLFAPFWVLYFVMGGILAFIYDAYKPAERHNAYIWGYVADACTIIQITLSIVYICQPLHDDPDAERWFRANEADFRGDSEAVSRLWDEICARMMAPLTTLWIFAMSTGEGWTASILRGNFLVKTLGPNAYNCFLFHQMIGQWYIAATRPGTFWNWWQFRKAFYWFSPEPCPIEWYEYFFVVLIVVAFSSFMEKVSVPIGKRFVNQLMNCFLKGKTEEEELDVAKRLCSVIESMTGIEPEMDSTLNEIGLASVGIPVIVGMLNSNFSTRKNPFSITSADLVGCRTIADIVIVVKAAKDGVDI</sequence>
<feature type="transmembrane region" description="Helical" evidence="3">
    <location>
        <begin position="1364"/>
        <end position="1381"/>
    </location>
</feature>
<keyword evidence="8" id="KW-1185">Reference proteome</keyword>
<keyword evidence="2" id="KW-0436">Ligase</keyword>
<keyword evidence="3" id="KW-1133">Transmembrane helix</keyword>
<feature type="transmembrane region" description="Helical" evidence="3">
    <location>
        <begin position="1011"/>
        <end position="1031"/>
    </location>
</feature>
<feature type="transmembrane region" description="Helical" evidence="3">
    <location>
        <begin position="1095"/>
        <end position="1119"/>
    </location>
</feature>
<feature type="domain" description="AMP-binding enzyme C-terminal" evidence="6">
    <location>
        <begin position="826"/>
        <end position="910"/>
    </location>
</feature>
<dbReference type="PANTHER" id="PTHR43201">
    <property type="entry name" value="ACYL-COA SYNTHETASE"/>
    <property type="match status" value="1"/>
</dbReference>
<comment type="caution">
    <text evidence="7">The sequence shown here is derived from an EMBL/GenBank/DDBJ whole genome shotgun (WGS) entry which is preliminary data.</text>
</comment>